<gene>
    <name evidence="1" type="ORF">BDD14_2932</name>
</gene>
<dbReference type="AlphaFoldDB" id="A0A4Q7YUU8"/>
<accession>A0A4Q7YUU8</accession>
<name>A0A4Q7YUU8_9BACT</name>
<dbReference type="PANTHER" id="PTHR33639">
    <property type="entry name" value="THIOL-DISULFIDE OXIDOREDUCTASE DCC"/>
    <property type="match status" value="1"/>
</dbReference>
<evidence type="ECO:0000313" key="2">
    <source>
        <dbReference type="Proteomes" id="UP000292958"/>
    </source>
</evidence>
<protein>
    <submittedName>
        <fullName evidence="1">Putative DCC family thiol-disulfide oxidoreductase YuxK</fullName>
    </submittedName>
</protein>
<dbReference type="Pfam" id="PF04134">
    <property type="entry name" value="DCC1-like"/>
    <property type="match status" value="1"/>
</dbReference>
<evidence type="ECO:0000313" key="1">
    <source>
        <dbReference type="EMBL" id="RZU41410.1"/>
    </source>
</evidence>
<dbReference type="Proteomes" id="UP000292958">
    <property type="component" value="Unassembled WGS sequence"/>
</dbReference>
<organism evidence="1 2">
    <name type="scientific">Edaphobacter modestus</name>
    <dbReference type="NCBI Taxonomy" id="388466"/>
    <lineage>
        <taxon>Bacteria</taxon>
        <taxon>Pseudomonadati</taxon>
        <taxon>Acidobacteriota</taxon>
        <taxon>Terriglobia</taxon>
        <taxon>Terriglobales</taxon>
        <taxon>Acidobacteriaceae</taxon>
        <taxon>Edaphobacter</taxon>
    </lineage>
</organism>
<dbReference type="PANTHER" id="PTHR33639:SF2">
    <property type="entry name" value="DUF393 DOMAIN-CONTAINING PROTEIN"/>
    <property type="match status" value="1"/>
</dbReference>
<reference evidence="1 2" key="1">
    <citation type="submission" date="2019-02" db="EMBL/GenBank/DDBJ databases">
        <title>Genomic Encyclopedia of Archaeal and Bacterial Type Strains, Phase II (KMG-II): from individual species to whole genera.</title>
        <authorList>
            <person name="Goeker M."/>
        </authorList>
    </citation>
    <scope>NUCLEOTIDE SEQUENCE [LARGE SCALE GENOMIC DNA]</scope>
    <source>
        <strain evidence="1 2">DSM 18101</strain>
    </source>
</reference>
<dbReference type="OrthoDB" id="9785438at2"/>
<comment type="caution">
    <text evidence="1">The sequence shown here is derived from an EMBL/GenBank/DDBJ whole genome shotgun (WGS) entry which is preliminary data.</text>
</comment>
<dbReference type="EMBL" id="SHKW01000001">
    <property type="protein sequence ID" value="RZU41410.1"/>
    <property type="molecule type" value="Genomic_DNA"/>
</dbReference>
<proteinExistence type="predicted"/>
<keyword evidence="2" id="KW-1185">Reference proteome</keyword>
<dbReference type="InterPro" id="IPR007263">
    <property type="entry name" value="DCC1-like"/>
</dbReference>
<sequence length="156" mass="17905">MTAEQRAELTGRPVLLYDGHCGMCNGLVQFCAKRDFERRMRYVPLQSELGRELLTRYGETPESLESIAIFPEALTRQEQFFHHSDAVAWALRQLRAPWNWVGRMVRWTPRFLREAVYAGIGRIRYAVFGRYPVCPIPGPEIRAQFVGVTDAGCVKA</sequence>
<dbReference type="RefSeq" id="WP_130419336.1">
    <property type="nucleotide sequence ID" value="NZ_SHKW01000001.1"/>
</dbReference>
<dbReference type="InterPro" id="IPR052927">
    <property type="entry name" value="DCC_oxidoreductase"/>
</dbReference>
<dbReference type="GO" id="GO:0015035">
    <property type="term" value="F:protein-disulfide reductase activity"/>
    <property type="evidence" value="ECO:0007669"/>
    <property type="project" value="InterPro"/>
</dbReference>